<dbReference type="PANTHER" id="PTHR10166:SF66">
    <property type="entry name" value="VWFA AND CACHE DOMAIN-CONTAINING PROTEIN CG16868"/>
    <property type="match status" value="1"/>
</dbReference>
<dbReference type="Proteomes" id="UP001163046">
    <property type="component" value="Unassembled WGS sequence"/>
</dbReference>
<evidence type="ECO:0000313" key="1">
    <source>
        <dbReference type="EMBL" id="KAJ7382933.1"/>
    </source>
</evidence>
<gene>
    <name evidence="1" type="ORF">OS493_031708</name>
</gene>
<protein>
    <submittedName>
        <fullName evidence="1">Uncharacterized protein</fullName>
    </submittedName>
</protein>
<dbReference type="InterPro" id="IPR051173">
    <property type="entry name" value="Ca_channel_alpha-2/delta"/>
</dbReference>
<dbReference type="Gene3D" id="3.30.450.20">
    <property type="entry name" value="PAS domain"/>
    <property type="match status" value="1"/>
</dbReference>
<dbReference type="GO" id="GO:0005245">
    <property type="term" value="F:voltage-gated calcium channel activity"/>
    <property type="evidence" value="ECO:0007669"/>
    <property type="project" value="TreeGrafter"/>
</dbReference>
<organism evidence="1 2">
    <name type="scientific">Desmophyllum pertusum</name>
    <dbReference type="NCBI Taxonomy" id="174260"/>
    <lineage>
        <taxon>Eukaryota</taxon>
        <taxon>Metazoa</taxon>
        <taxon>Cnidaria</taxon>
        <taxon>Anthozoa</taxon>
        <taxon>Hexacorallia</taxon>
        <taxon>Scleractinia</taxon>
        <taxon>Caryophylliina</taxon>
        <taxon>Caryophylliidae</taxon>
        <taxon>Desmophyllum</taxon>
    </lineage>
</organism>
<keyword evidence="2" id="KW-1185">Reference proteome</keyword>
<dbReference type="OrthoDB" id="6365798at2759"/>
<dbReference type="EMBL" id="MU825910">
    <property type="protein sequence ID" value="KAJ7382933.1"/>
    <property type="molecule type" value="Genomic_DNA"/>
</dbReference>
<name>A0A9X0D252_9CNID</name>
<sequence length="178" mass="19808">MEDIQSQITYFKKGQASYAFMANSFGRAMIHPLLPTPSGAFEDPIVMDIATLEPETEFDDVIASIKRGGHGQKTFVSNQFLARGGRVEEGVTAVELNSTYHWKSVPETSFTVGIVVPVGDTDDTLAEQTIHSEKTFSYHRLDLVKPEYPCVHFTRYASKGTVVKFSAEAFTDPFNYLV</sequence>
<evidence type="ECO:0000313" key="2">
    <source>
        <dbReference type="Proteomes" id="UP001163046"/>
    </source>
</evidence>
<dbReference type="PANTHER" id="PTHR10166">
    <property type="entry name" value="VOLTAGE-DEPENDENT CALCIUM CHANNEL SUBUNIT ALPHA-2/DELTA-RELATED"/>
    <property type="match status" value="1"/>
</dbReference>
<comment type="caution">
    <text evidence="1">The sequence shown here is derived from an EMBL/GenBank/DDBJ whole genome shotgun (WGS) entry which is preliminary data.</text>
</comment>
<dbReference type="AlphaFoldDB" id="A0A9X0D252"/>
<accession>A0A9X0D252</accession>
<reference evidence="1" key="1">
    <citation type="submission" date="2023-01" db="EMBL/GenBank/DDBJ databases">
        <title>Genome assembly of the deep-sea coral Lophelia pertusa.</title>
        <authorList>
            <person name="Herrera S."/>
            <person name="Cordes E."/>
        </authorList>
    </citation>
    <scope>NUCLEOTIDE SEQUENCE</scope>
    <source>
        <strain evidence="1">USNM1676648</strain>
        <tissue evidence="1">Polyp</tissue>
    </source>
</reference>
<proteinExistence type="predicted"/>
<dbReference type="GO" id="GO:0005891">
    <property type="term" value="C:voltage-gated calcium channel complex"/>
    <property type="evidence" value="ECO:0007669"/>
    <property type="project" value="TreeGrafter"/>
</dbReference>